<feature type="compositionally biased region" description="Basic and acidic residues" evidence="2">
    <location>
        <begin position="137"/>
        <end position="146"/>
    </location>
</feature>
<evidence type="ECO:0000256" key="2">
    <source>
        <dbReference type="SAM" id="MobiDB-lite"/>
    </source>
</evidence>
<feature type="region of interest" description="Disordered" evidence="2">
    <location>
        <begin position="1"/>
        <end position="33"/>
    </location>
</feature>
<keyword evidence="1" id="KW-0175">Coiled coil</keyword>
<dbReference type="EMBL" id="CP132970">
    <property type="protein sequence ID" value="XBW06606.1"/>
    <property type="molecule type" value="Genomic_DNA"/>
</dbReference>
<organism evidence="3">
    <name type="scientific">Rhodococcus sp. D-6</name>
    <dbReference type="NCBI Taxonomy" id="1387842"/>
    <lineage>
        <taxon>Bacteria</taxon>
        <taxon>Bacillati</taxon>
        <taxon>Actinomycetota</taxon>
        <taxon>Actinomycetes</taxon>
        <taxon>Mycobacteriales</taxon>
        <taxon>Nocardiaceae</taxon>
        <taxon>Rhodococcus</taxon>
    </lineage>
</organism>
<reference evidence="3" key="1">
    <citation type="submission" date="2023-08" db="EMBL/GenBank/DDBJ databases">
        <title>The novel hydrolase IpcH responsible for the initial isoprocarb degradation step in Rhodococcus sp. D-6.</title>
        <authorList>
            <person name="Zhu Q."/>
        </authorList>
    </citation>
    <scope>NUCLEOTIDE SEQUENCE</scope>
    <source>
        <strain evidence="3">D-6</strain>
    </source>
</reference>
<feature type="region of interest" description="Disordered" evidence="2">
    <location>
        <begin position="135"/>
        <end position="180"/>
    </location>
</feature>
<feature type="compositionally biased region" description="Low complexity" evidence="2">
    <location>
        <begin position="147"/>
        <end position="157"/>
    </location>
</feature>
<feature type="compositionally biased region" description="Polar residues" evidence="2">
    <location>
        <begin position="1"/>
        <end position="15"/>
    </location>
</feature>
<sequence length="180" mass="19406">MTAPTATNQHGPSTTDDVREGNTMPDKESRTQALCEIFASHGEEAVKNHIAQLTAARADHAAAHDRWQQQLDQAASTHREQIAGLEHRIAALTGQLDEHRERLTRAIAEKDAAAATAAEHTRRLDAELTAARTAAAAERDRAETARADAAAAHAQAEAARERVAELRAELQDLRTPPPGP</sequence>
<evidence type="ECO:0000313" key="3">
    <source>
        <dbReference type="EMBL" id="XBW06606.1"/>
    </source>
</evidence>
<feature type="compositionally biased region" description="Basic and acidic residues" evidence="2">
    <location>
        <begin position="158"/>
        <end position="172"/>
    </location>
</feature>
<name>A0AAU7V3P9_9NOCA</name>
<protein>
    <submittedName>
        <fullName evidence="3">Uncharacterized protein</fullName>
    </submittedName>
</protein>
<feature type="coiled-coil region" evidence="1">
    <location>
        <begin position="82"/>
        <end position="116"/>
    </location>
</feature>
<dbReference type="KEGG" id="rhox:RBB84_12275"/>
<proteinExistence type="predicted"/>
<dbReference type="RefSeq" id="WP_350247578.1">
    <property type="nucleotide sequence ID" value="NZ_CP132970.1"/>
</dbReference>
<evidence type="ECO:0000256" key="1">
    <source>
        <dbReference type="SAM" id="Coils"/>
    </source>
</evidence>
<gene>
    <name evidence="3" type="ORF">RBB84_12275</name>
</gene>
<accession>A0AAU7V3P9</accession>
<dbReference type="AlphaFoldDB" id="A0AAU7V3P9"/>
<feature type="compositionally biased region" description="Basic and acidic residues" evidence="2">
    <location>
        <begin position="16"/>
        <end position="30"/>
    </location>
</feature>